<feature type="transmembrane region" description="Helical" evidence="9">
    <location>
        <begin position="382"/>
        <end position="399"/>
    </location>
</feature>
<evidence type="ECO:0000259" key="10">
    <source>
        <dbReference type="Pfam" id="PF13231"/>
    </source>
</evidence>
<feature type="compositionally biased region" description="Basic and acidic residues" evidence="8">
    <location>
        <begin position="454"/>
        <end position="469"/>
    </location>
</feature>
<feature type="transmembrane region" description="Helical" evidence="9">
    <location>
        <begin position="135"/>
        <end position="156"/>
    </location>
</feature>
<accession>A0A936NB41</accession>
<evidence type="ECO:0000256" key="1">
    <source>
        <dbReference type="ARBA" id="ARBA00004651"/>
    </source>
</evidence>
<dbReference type="PANTHER" id="PTHR33908:SF11">
    <property type="entry name" value="MEMBRANE PROTEIN"/>
    <property type="match status" value="1"/>
</dbReference>
<evidence type="ECO:0000256" key="6">
    <source>
        <dbReference type="ARBA" id="ARBA00022989"/>
    </source>
</evidence>
<organism evidence="11 12">
    <name type="scientific">Candidatus Neomicrothrix subdominans</name>
    <dbReference type="NCBI Taxonomy" id="2954438"/>
    <lineage>
        <taxon>Bacteria</taxon>
        <taxon>Bacillati</taxon>
        <taxon>Actinomycetota</taxon>
        <taxon>Acidimicrobiia</taxon>
        <taxon>Acidimicrobiales</taxon>
        <taxon>Microthrixaceae</taxon>
        <taxon>Candidatus Neomicrothrix</taxon>
    </lineage>
</organism>
<feature type="transmembrane region" description="Helical" evidence="9">
    <location>
        <begin position="180"/>
        <end position="199"/>
    </location>
</feature>
<keyword evidence="2" id="KW-1003">Cell membrane</keyword>
<keyword evidence="6 9" id="KW-1133">Transmembrane helix</keyword>
<dbReference type="Proteomes" id="UP000727993">
    <property type="component" value="Unassembled WGS sequence"/>
</dbReference>
<dbReference type="GO" id="GO:0009103">
    <property type="term" value="P:lipopolysaccharide biosynthetic process"/>
    <property type="evidence" value="ECO:0007669"/>
    <property type="project" value="UniProtKB-ARBA"/>
</dbReference>
<gene>
    <name evidence="11" type="ORF">IPN02_09310</name>
</gene>
<feature type="region of interest" description="Disordered" evidence="8">
    <location>
        <begin position="1"/>
        <end position="20"/>
    </location>
</feature>
<keyword evidence="4" id="KW-0808">Transferase</keyword>
<keyword evidence="7 9" id="KW-0472">Membrane</keyword>
<evidence type="ECO:0000256" key="4">
    <source>
        <dbReference type="ARBA" id="ARBA00022679"/>
    </source>
</evidence>
<feature type="transmembrane region" description="Helical" evidence="9">
    <location>
        <begin position="211"/>
        <end position="231"/>
    </location>
</feature>
<dbReference type="AlphaFoldDB" id="A0A936NB41"/>
<dbReference type="InterPro" id="IPR050297">
    <property type="entry name" value="LipidA_mod_glycosyltrf_83"/>
</dbReference>
<proteinExistence type="predicted"/>
<evidence type="ECO:0000256" key="2">
    <source>
        <dbReference type="ARBA" id="ARBA00022475"/>
    </source>
</evidence>
<dbReference type="EMBL" id="JADJZA010000006">
    <property type="protein sequence ID" value="MBK9297017.1"/>
    <property type="molecule type" value="Genomic_DNA"/>
</dbReference>
<protein>
    <submittedName>
        <fullName evidence="11">Glycosyltransferase family 39 protein</fullName>
    </submittedName>
</protein>
<evidence type="ECO:0000256" key="3">
    <source>
        <dbReference type="ARBA" id="ARBA00022676"/>
    </source>
</evidence>
<dbReference type="InterPro" id="IPR038731">
    <property type="entry name" value="RgtA/B/C-like"/>
</dbReference>
<evidence type="ECO:0000256" key="7">
    <source>
        <dbReference type="ARBA" id="ARBA00023136"/>
    </source>
</evidence>
<feature type="transmembrane region" description="Helical" evidence="9">
    <location>
        <begin position="251"/>
        <end position="271"/>
    </location>
</feature>
<evidence type="ECO:0000256" key="8">
    <source>
        <dbReference type="SAM" id="MobiDB-lite"/>
    </source>
</evidence>
<feature type="transmembrane region" description="Helical" evidence="9">
    <location>
        <begin position="46"/>
        <end position="67"/>
    </location>
</feature>
<evidence type="ECO:0000256" key="5">
    <source>
        <dbReference type="ARBA" id="ARBA00022692"/>
    </source>
</evidence>
<dbReference type="Pfam" id="PF13231">
    <property type="entry name" value="PMT_2"/>
    <property type="match status" value="1"/>
</dbReference>
<comment type="caution">
    <text evidence="11">The sequence shown here is derived from an EMBL/GenBank/DDBJ whole genome shotgun (WGS) entry which is preliminary data.</text>
</comment>
<dbReference type="GO" id="GO:0005886">
    <property type="term" value="C:plasma membrane"/>
    <property type="evidence" value="ECO:0007669"/>
    <property type="project" value="UniProtKB-SubCell"/>
</dbReference>
<dbReference type="GO" id="GO:0016763">
    <property type="term" value="F:pentosyltransferase activity"/>
    <property type="evidence" value="ECO:0007669"/>
    <property type="project" value="TreeGrafter"/>
</dbReference>
<feature type="region of interest" description="Disordered" evidence="8">
    <location>
        <begin position="454"/>
        <end position="480"/>
    </location>
</feature>
<keyword evidence="3" id="KW-0328">Glycosyltransferase</keyword>
<evidence type="ECO:0000313" key="12">
    <source>
        <dbReference type="Proteomes" id="UP000727993"/>
    </source>
</evidence>
<dbReference type="PANTHER" id="PTHR33908">
    <property type="entry name" value="MANNOSYLTRANSFERASE YKCB-RELATED"/>
    <property type="match status" value="1"/>
</dbReference>
<feature type="transmembrane region" description="Helical" evidence="9">
    <location>
        <begin position="405"/>
        <end position="423"/>
    </location>
</feature>
<feature type="compositionally biased region" description="Polar residues" evidence="8">
    <location>
        <begin position="1"/>
        <end position="10"/>
    </location>
</feature>
<reference evidence="11 12" key="1">
    <citation type="submission" date="2020-10" db="EMBL/GenBank/DDBJ databases">
        <title>Connecting structure to function with the recovery of over 1000 high-quality activated sludge metagenome-assembled genomes encoding full-length rRNA genes using long-read sequencing.</title>
        <authorList>
            <person name="Singleton C.M."/>
            <person name="Petriglieri F."/>
            <person name="Kristensen J.M."/>
            <person name="Kirkegaard R.H."/>
            <person name="Michaelsen T.Y."/>
            <person name="Andersen M.H."/>
            <person name="Karst S.M."/>
            <person name="Dueholm M.S."/>
            <person name="Nielsen P.H."/>
            <person name="Albertsen M."/>
        </authorList>
    </citation>
    <scope>NUCLEOTIDE SEQUENCE [LARGE SCALE GENOMIC DNA]</scope>
    <source>
        <strain evidence="11">Lyne_18-Q3-R50-59_MAXAC.006</strain>
    </source>
</reference>
<name>A0A936NB41_9ACTN</name>
<evidence type="ECO:0000313" key="11">
    <source>
        <dbReference type="EMBL" id="MBK9297017.1"/>
    </source>
</evidence>
<keyword evidence="5 9" id="KW-0812">Transmembrane</keyword>
<comment type="subcellular location">
    <subcellularLocation>
        <location evidence="1">Cell membrane</location>
        <topology evidence="1">Multi-pass membrane protein</topology>
    </subcellularLocation>
</comment>
<evidence type="ECO:0000256" key="9">
    <source>
        <dbReference type="SAM" id="Phobius"/>
    </source>
</evidence>
<sequence>MTQPAGSSPTEPGAPAASGLPDVEVADARARATTEATVPAGWTRRFVVGLALIGLVGLGVRVAYILVAKSDGDACGQKVCGDAYYYSLQAEVIAQGDGFERPFTGGEAADHPPLTALVATPAAMLAGENTMAQRLTMALVGTGAVVMIGLLGRAVAGDRAGLIAAGIAALYPNMWMNDGVAMSESLTALGMATCLWLTYRLIRSPSVITTAWLGAAVGLSVLARAELALYLPLVVVPVVLWRLDIDLRARLVRLVVAGAATLAVLAPWTIYNATRFERPVLVSTNDGLTLIGANCDGVYSGSRIGLWDAFCAEDVPAGGDQSRASAAYRSAAVDYIGDHLDRVPAVVAARVGRVWSVFQPVQMADYSVAEGRERALSLIGTFVYYPLVVAAVAGAVVLIRRRTPLWPLAATFVMVTITAMVLYGLTRFRVPAEVAIVVLAAVLVDHLLPGGETVPRDASPEADGVDRDAGFAPAMPQEAG</sequence>
<feature type="domain" description="Glycosyltransferase RgtA/B/C/D-like" evidence="10">
    <location>
        <begin position="110"/>
        <end position="271"/>
    </location>
</feature>